<dbReference type="Gene3D" id="3.30.70.60">
    <property type="match status" value="1"/>
</dbReference>
<keyword evidence="1" id="KW-0812">Transmembrane</keyword>
<dbReference type="Proteomes" id="UP000231139">
    <property type="component" value="Unassembled WGS sequence"/>
</dbReference>
<accession>A0A2H0N1J9</accession>
<name>A0A2H0N1J9_9BACT</name>
<sequence length="209" mass="23823">MNNTKPTIFLTVGSFLIFLLLIYFLILPKYQEFQKKQSEIKLREQLLANSVEYFKNVSQLSEKLNQSNWKEVREKIDINFSSNSYFLPSLYSFFQNKVLEHGLYLKKITASASSPLKKEAPSSQETETAKTQKKSPYVNLKGPVYETTFNLSVFGSYASFKNFLSDIEKQAHLMNVGQITFSSPTASLKKEEAPVGSSPFDLTIGVYSY</sequence>
<evidence type="ECO:0000256" key="1">
    <source>
        <dbReference type="SAM" id="Phobius"/>
    </source>
</evidence>
<organism evidence="2 3">
    <name type="scientific">Candidatus Nealsonbacteria bacterium CG11_big_fil_rev_8_21_14_0_20_35_11</name>
    <dbReference type="NCBI Taxonomy" id="1974713"/>
    <lineage>
        <taxon>Bacteria</taxon>
        <taxon>Candidatus Nealsoniibacteriota</taxon>
    </lineage>
</organism>
<dbReference type="EMBL" id="PCWK01000059">
    <property type="protein sequence ID" value="PIR01985.1"/>
    <property type="molecule type" value="Genomic_DNA"/>
</dbReference>
<dbReference type="AlphaFoldDB" id="A0A2H0N1J9"/>
<dbReference type="InterPro" id="IPR014717">
    <property type="entry name" value="Transl_elong_EF1B/ribsomal_bS6"/>
</dbReference>
<keyword evidence="1" id="KW-0472">Membrane</keyword>
<evidence type="ECO:0000313" key="3">
    <source>
        <dbReference type="Proteomes" id="UP000231139"/>
    </source>
</evidence>
<keyword evidence="1" id="KW-1133">Transmembrane helix</keyword>
<protein>
    <recommendedName>
        <fullName evidence="4">Type 4a pilus biogenesis protein PilO</fullName>
    </recommendedName>
</protein>
<evidence type="ECO:0008006" key="4">
    <source>
        <dbReference type="Google" id="ProtNLM"/>
    </source>
</evidence>
<comment type="caution">
    <text evidence="2">The sequence shown here is derived from an EMBL/GenBank/DDBJ whole genome shotgun (WGS) entry which is preliminary data.</text>
</comment>
<gene>
    <name evidence="2" type="ORF">COV62_02605</name>
</gene>
<reference evidence="2 3" key="1">
    <citation type="submission" date="2017-09" db="EMBL/GenBank/DDBJ databases">
        <title>Depth-based differentiation of microbial function through sediment-hosted aquifers and enrichment of novel symbionts in the deep terrestrial subsurface.</title>
        <authorList>
            <person name="Probst A.J."/>
            <person name="Ladd B."/>
            <person name="Jarett J.K."/>
            <person name="Geller-Mcgrath D.E."/>
            <person name="Sieber C.M."/>
            <person name="Emerson J.B."/>
            <person name="Anantharaman K."/>
            <person name="Thomas B.C."/>
            <person name="Malmstrom R."/>
            <person name="Stieglmeier M."/>
            <person name="Klingl A."/>
            <person name="Woyke T."/>
            <person name="Ryan C.M."/>
            <person name="Banfield J.F."/>
        </authorList>
    </citation>
    <scope>NUCLEOTIDE SEQUENCE [LARGE SCALE GENOMIC DNA]</scope>
    <source>
        <strain evidence="2">CG11_big_fil_rev_8_21_14_0_20_35_11</strain>
    </source>
</reference>
<proteinExistence type="predicted"/>
<evidence type="ECO:0000313" key="2">
    <source>
        <dbReference type="EMBL" id="PIR01985.1"/>
    </source>
</evidence>
<feature type="transmembrane region" description="Helical" evidence="1">
    <location>
        <begin position="6"/>
        <end position="27"/>
    </location>
</feature>